<accession>L5KVK5</accession>
<dbReference type="EMBL" id="KB030557">
    <property type="protein sequence ID" value="ELK14848.1"/>
    <property type="molecule type" value="Genomic_DNA"/>
</dbReference>
<name>L5KVK5_PTEAL</name>
<proteinExistence type="predicted"/>
<feature type="region of interest" description="Disordered" evidence="1">
    <location>
        <begin position="40"/>
        <end position="69"/>
    </location>
</feature>
<dbReference type="InParanoid" id="L5KVK5"/>
<evidence type="ECO:0000313" key="2">
    <source>
        <dbReference type="EMBL" id="ELK14848.1"/>
    </source>
</evidence>
<dbReference type="AlphaFoldDB" id="L5KVK5"/>
<sequence length="69" mass="7682">MDNSKATTSTFYCRGCGKGSQGQGQKESKESDGCLRYLKERGAHRSDSGDKRKHMDFEGNRDVDSSEKC</sequence>
<gene>
    <name evidence="2" type="ORF">PAL_GLEAN10005652</name>
</gene>
<dbReference type="Proteomes" id="UP000010552">
    <property type="component" value="Unassembled WGS sequence"/>
</dbReference>
<keyword evidence="3" id="KW-1185">Reference proteome</keyword>
<reference evidence="3" key="1">
    <citation type="journal article" date="2013" name="Science">
        <title>Comparative analysis of bat genomes provides insight into the evolution of flight and immunity.</title>
        <authorList>
            <person name="Zhang G."/>
            <person name="Cowled C."/>
            <person name="Shi Z."/>
            <person name="Huang Z."/>
            <person name="Bishop-Lilly K.A."/>
            <person name="Fang X."/>
            <person name="Wynne J.W."/>
            <person name="Xiong Z."/>
            <person name="Baker M.L."/>
            <person name="Zhao W."/>
            <person name="Tachedjian M."/>
            <person name="Zhu Y."/>
            <person name="Zhou P."/>
            <person name="Jiang X."/>
            <person name="Ng J."/>
            <person name="Yang L."/>
            <person name="Wu L."/>
            <person name="Xiao J."/>
            <person name="Feng Y."/>
            <person name="Chen Y."/>
            <person name="Sun X."/>
            <person name="Zhang Y."/>
            <person name="Marsh G.A."/>
            <person name="Crameri G."/>
            <person name="Broder C.C."/>
            <person name="Frey K.G."/>
            <person name="Wang L.F."/>
            <person name="Wang J."/>
        </authorList>
    </citation>
    <scope>NUCLEOTIDE SEQUENCE [LARGE SCALE GENOMIC DNA]</scope>
</reference>
<organism evidence="2 3">
    <name type="scientific">Pteropus alecto</name>
    <name type="common">Black flying fox</name>
    <dbReference type="NCBI Taxonomy" id="9402"/>
    <lineage>
        <taxon>Eukaryota</taxon>
        <taxon>Metazoa</taxon>
        <taxon>Chordata</taxon>
        <taxon>Craniata</taxon>
        <taxon>Vertebrata</taxon>
        <taxon>Euteleostomi</taxon>
        <taxon>Mammalia</taxon>
        <taxon>Eutheria</taxon>
        <taxon>Laurasiatheria</taxon>
        <taxon>Chiroptera</taxon>
        <taxon>Yinpterochiroptera</taxon>
        <taxon>Pteropodoidea</taxon>
        <taxon>Pteropodidae</taxon>
        <taxon>Pteropodinae</taxon>
        <taxon>Pteropus</taxon>
    </lineage>
</organism>
<evidence type="ECO:0000313" key="3">
    <source>
        <dbReference type="Proteomes" id="UP000010552"/>
    </source>
</evidence>
<protein>
    <submittedName>
        <fullName evidence="2">Uncharacterized protein</fullName>
    </submittedName>
</protein>
<evidence type="ECO:0000256" key="1">
    <source>
        <dbReference type="SAM" id="MobiDB-lite"/>
    </source>
</evidence>